<keyword evidence="2" id="KW-1185">Reference proteome</keyword>
<reference evidence="2" key="1">
    <citation type="journal article" date="2023" name="Nat. Plants">
        <title>Single-cell RNA sequencing provides a high-resolution roadmap for understanding the multicellular compartmentation of specialized metabolism.</title>
        <authorList>
            <person name="Sun S."/>
            <person name="Shen X."/>
            <person name="Li Y."/>
            <person name="Li Y."/>
            <person name="Wang S."/>
            <person name="Li R."/>
            <person name="Zhang H."/>
            <person name="Shen G."/>
            <person name="Guo B."/>
            <person name="Wei J."/>
            <person name="Xu J."/>
            <person name="St-Pierre B."/>
            <person name="Chen S."/>
            <person name="Sun C."/>
        </authorList>
    </citation>
    <scope>NUCLEOTIDE SEQUENCE [LARGE SCALE GENOMIC DNA]</scope>
</reference>
<name>A0ACC0AQI9_CATRO</name>
<dbReference type="Proteomes" id="UP001060085">
    <property type="component" value="Linkage Group LG05"/>
</dbReference>
<proteinExistence type="predicted"/>
<sequence length="209" mass="24260">MNGTGVLADHVDFRQQDPQDLHDFEKEVIVGSDSMLHHHAKDHSGKGKKSVPYGMLLAKLFKHLKIDLSEEVASEYHEKSILESNSSPNNDDQDFQVQTGEEFVIDEENARKENWKKRKRLKQRQTDKLLRVAQHRQEKARVKLLVQQQKVKLRMKVPSKNEPEKASIDETSKIVSNPIKFKPGEEKENLAEREEVDDEKKEEGQENEK</sequence>
<protein>
    <submittedName>
        <fullName evidence="1">Uncharacterized protein</fullName>
    </submittedName>
</protein>
<comment type="caution">
    <text evidence="1">The sequence shown here is derived from an EMBL/GenBank/DDBJ whole genome shotgun (WGS) entry which is preliminary data.</text>
</comment>
<dbReference type="EMBL" id="CM044705">
    <property type="protein sequence ID" value="KAI5662886.1"/>
    <property type="molecule type" value="Genomic_DNA"/>
</dbReference>
<evidence type="ECO:0000313" key="2">
    <source>
        <dbReference type="Proteomes" id="UP001060085"/>
    </source>
</evidence>
<evidence type="ECO:0000313" key="1">
    <source>
        <dbReference type="EMBL" id="KAI5662886.1"/>
    </source>
</evidence>
<gene>
    <name evidence="1" type="ORF">M9H77_22209</name>
</gene>
<accession>A0ACC0AQI9</accession>
<organism evidence="1 2">
    <name type="scientific">Catharanthus roseus</name>
    <name type="common">Madagascar periwinkle</name>
    <name type="synonym">Vinca rosea</name>
    <dbReference type="NCBI Taxonomy" id="4058"/>
    <lineage>
        <taxon>Eukaryota</taxon>
        <taxon>Viridiplantae</taxon>
        <taxon>Streptophyta</taxon>
        <taxon>Embryophyta</taxon>
        <taxon>Tracheophyta</taxon>
        <taxon>Spermatophyta</taxon>
        <taxon>Magnoliopsida</taxon>
        <taxon>eudicotyledons</taxon>
        <taxon>Gunneridae</taxon>
        <taxon>Pentapetalae</taxon>
        <taxon>asterids</taxon>
        <taxon>lamiids</taxon>
        <taxon>Gentianales</taxon>
        <taxon>Apocynaceae</taxon>
        <taxon>Rauvolfioideae</taxon>
        <taxon>Vinceae</taxon>
        <taxon>Catharanthinae</taxon>
        <taxon>Catharanthus</taxon>
    </lineage>
</organism>